<dbReference type="EMBL" id="VCAU01000018">
    <property type="protein sequence ID" value="KAF9891545.1"/>
    <property type="molecule type" value="Genomic_DNA"/>
</dbReference>
<reference evidence="1" key="1">
    <citation type="journal article" date="2019" name="Beilstein J. Org. Chem.">
        <title>Nanangenines: drimane sesquiterpenoids as the dominant metabolite cohort of a novel Australian fungus, Aspergillus nanangensis.</title>
        <authorList>
            <person name="Lacey H.J."/>
            <person name="Gilchrist C.L.M."/>
            <person name="Crombie A."/>
            <person name="Kalaitzis J.A."/>
            <person name="Vuong D."/>
            <person name="Rutledge P.J."/>
            <person name="Turner P."/>
            <person name="Pitt J.I."/>
            <person name="Lacey E."/>
            <person name="Chooi Y.H."/>
            <person name="Piggott A.M."/>
        </authorList>
    </citation>
    <scope>NUCLEOTIDE SEQUENCE</scope>
    <source>
        <strain evidence="1">MST-FP2251</strain>
    </source>
</reference>
<evidence type="ECO:0000313" key="2">
    <source>
        <dbReference type="Proteomes" id="UP001194746"/>
    </source>
</evidence>
<name>A0AAD4CRU2_ASPNN</name>
<protein>
    <submittedName>
        <fullName evidence="1">Uncharacterized protein</fullName>
    </submittedName>
</protein>
<proteinExistence type="predicted"/>
<comment type="caution">
    <text evidence="1">The sequence shown here is derived from an EMBL/GenBank/DDBJ whole genome shotgun (WGS) entry which is preliminary data.</text>
</comment>
<dbReference type="Proteomes" id="UP001194746">
    <property type="component" value="Unassembled WGS sequence"/>
</dbReference>
<gene>
    <name evidence="1" type="ORF">FE257_004012</name>
</gene>
<evidence type="ECO:0000313" key="1">
    <source>
        <dbReference type="EMBL" id="KAF9891545.1"/>
    </source>
</evidence>
<dbReference type="AlphaFoldDB" id="A0AAD4CRU2"/>
<organism evidence="1 2">
    <name type="scientific">Aspergillus nanangensis</name>
    <dbReference type="NCBI Taxonomy" id="2582783"/>
    <lineage>
        <taxon>Eukaryota</taxon>
        <taxon>Fungi</taxon>
        <taxon>Dikarya</taxon>
        <taxon>Ascomycota</taxon>
        <taxon>Pezizomycotina</taxon>
        <taxon>Eurotiomycetes</taxon>
        <taxon>Eurotiomycetidae</taxon>
        <taxon>Eurotiales</taxon>
        <taxon>Aspergillaceae</taxon>
        <taxon>Aspergillus</taxon>
        <taxon>Aspergillus subgen. Circumdati</taxon>
    </lineage>
</organism>
<sequence length="274" mass="30579">MALALRQPIHITREVFNFEDKLKEDDLEDDSEGSGVYNKDVRQALVIIAVAACDLACILTDILNLAVPQVRSTCCVPETTNHHFLHVKQLRETLKEWCSNITSRLSGMHVHRQCRSPTTFFSHLLLMQFNSALVMLAHSEIEREVESHPQSGRDHLSISQNRLEISESTASTTEILRSIAQIGMLQYLPVITHVPLSSPCGLTVAFTAQPLALLVLDQTFTYGITSAANNELQVMLETMKAYQPLYSTTDVVLETTYRIGLAARAMLRNSAVMP</sequence>
<keyword evidence="2" id="KW-1185">Reference proteome</keyword>
<accession>A0AAD4CRU2</accession>
<reference evidence="1" key="2">
    <citation type="submission" date="2020-02" db="EMBL/GenBank/DDBJ databases">
        <authorList>
            <person name="Gilchrist C.L.M."/>
            <person name="Chooi Y.-H."/>
        </authorList>
    </citation>
    <scope>NUCLEOTIDE SEQUENCE</scope>
    <source>
        <strain evidence="1">MST-FP2251</strain>
    </source>
</reference>